<dbReference type="InterPro" id="IPR002156">
    <property type="entry name" value="RNaseH_domain"/>
</dbReference>
<evidence type="ECO:0000313" key="3">
    <source>
        <dbReference type="Proteomes" id="UP001294444"/>
    </source>
</evidence>
<dbReference type="GO" id="GO:0003676">
    <property type="term" value="F:nucleic acid binding"/>
    <property type="evidence" value="ECO:0007669"/>
    <property type="project" value="InterPro"/>
</dbReference>
<name>A0AAJ4XMP3_9BASI</name>
<keyword evidence="3" id="KW-1185">Reference proteome</keyword>
<proteinExistence type="predicted"/>
<organism evidence="2 3">
    <name type="scientific">Melanopsichium pennsylvanicum</name>
    <dbReference type="NCBI Taxonomy" id="63383"/>
    <lineage>
        <taxon>Eukaryota</taxon>
        <taxon>Fungi</taxon>
        <taxon>Dikarya</taxon>
        <taxon>Basidiomycota</taxon>
        <taxon>Ustilaginomycotina</taxon>
        <taxon>Ustilaginomycetes</taxon>
        <taxon>Ustilaginales</taxon>
        <taxon>Ustilaginaceae</taxon>
        <taxon>Melanopsichium</taxon>
    </lineage>
</organism>
<protein>
    <recommendedName>
        <fullName evidence="1">RNase H type-1 domain-containing protein</fullName>
    </recommendedName>
</protein>
<dbReference type="EMBL" id="OAPG01000008">
    <property type="protein sequence ID" value="SNX84978.1"/>
    <property type="molecule type" value="Genomic_DNA"/>
</dbReference>
<dbReference type="SUPFAM" id="SSF53098">
    <property type="entry name" value="Ribonuclease H-like"/>
    <property type="match status" value="1"/>
</dbReference>
<evidence type="ECO:0000259" key="1">
    <source>
        <dbReference type="PROSITE" id="PS50879"/>
    </source>
</evidence>
<feature type="domain" description="RNase H type-1" evidence="1">
    <location>
        <begin position="1"/>
        <end position="37"/>
    </location>
</feature>
<sequence length="258" mass="28513">MFVHESQNNSFSLDWIPGHIGIPGNEEADTMAKAGTLLDLPRERGTNPATLFRRTLSSTLAQWQLLWKRRGNSKHRAVNSTSPGMTKKLHASLTRAQSSLLVQLRTQHNGLRPYLFWRKGPRRGQPALRVLRRTRDRLTHHDSLPPVLNGSHRHQGVTWLPTLAISSPSPQRSQGHTACPAISTTKVPPLQGWISNLPAYTANRSTLPSPLYAMRTASSTTAINLPPLPLSPGLHPFPLILCLYVSPSSRTESVSSTT</sequence>
<dbReference type="Proteomes" id="UP001294444">
    <property type="component" value="Unassembled WGS sequence"/>
</dbReference>
<accession>A0AAJ4XMP3</accession>
<dbReference type="GO" id="GO:0004523">
    <property type="term" value="F:RNA-DNA hybrid ribonuclease activity"/>
    <property type="evidence" value="ECO:0007669"/>
    <property type="project" value="InterPro"/>
</dbReference>
<dbReference type="Gene3D" id="3.30.420.10">
    <property type="entry name" value="Ribonuclease H-like superfamily/Ribonuclease H"/>
    <property type="match status" value="1"/>
</dbReference>
<comment type="caution">
    <text evidence="2">The sequence shown here is derived from an EMBL/GenBank/DDBJ whole genome shotgun (WGS) entry which is preliminary data.</text>
</comment>
<evidence type="ECO:0000313" key="2">
    <source>
        <dbReference type="EMBL" id="SNX84978.1"/>
    </source>
</evidence>
<gene>
    <name evidence="2" type="ORF">MEPE_03687</name>
</gene>
<reference evidence="2" key="1">
    <citation type="submission" date="2023-10" db="EMBL/GenBank/DDBJ databases">
        <authorList>
            <person name="Guldener U."/>
        </authorList>
    </citation>
    <scope>NUCLEOTIDE SEQUENCE</scope>
    <source>
        <strain evidence="2">Mp4</strain>
    </source>
</reference>
<dbReference type="InterPro" id="IPR036397">
    <property type="entry name" value="RNaseH_sf"/>
</dbReference>
<dbReference type="InterPro" id="IPR012337">
    <property type="entry name" value="RNaseH-like_sf"/>
</dbReference>
<dbReference type="PROSITE" id="PS50879">
    <property type="entry name" value="RNASE_H_1"/>
    <property type="match status" value="1"/>
</dbReference>
<dbReference type="AlphaFoldDB" id="A0AAJ4XMP3"/>